<organism evidence="5 6">
    <name type="scientific">Rhodococcoides kyotonense</name>
    <dbReference type="NCBI Taxonomy" id="398843"/>
    <lineage>
        <taxon>Bacteria</taxon>
        <taxon>Bacillati</taxon>
        <taxon>Actinomycetota</taxon>
        <taxon>Actinomycetes</taxon>
        <taxon>Mycobacteriales</taxon>
        <taxon>Nocardiaceae</taxon>
        <taxon>Rhodococcoides</taxon>
    </lineage>
</organism>
<keyword evidence="1" id="KW-0285">Flavoprotein</keyword>
<evidence type="ECO:0000259" key="4">
    <source>
        <dbReference type="Pfam" id="PF07992"/>
    </source>
</evidence>
<evidence type="ECO:0000256" key="3">
    <source>
        <dbReference type="ARBA" id="ARBA00048132"/>
    </source>
</evidence>
<dbReference type="RefSeq" id="WP_068430796.1">
    <property type="nucleotide sequence ID" value="NZ_LVHI01000038.1"/>
</dbReference>
<evidence type="ECO:0000313" key="5">
    <source>
        <dbReference type="EMBL" id="OAK51537.1"/>
    </source>
</evidence>
<name>A0A177Y7R3_9NOCA</name>
<comment type="caution">
    <text evidence="5">The sequence shown here is derived from an EMBL/GenBank/DDBJ whole genome shotgun (WGS) entry which is preliminary data.</text>
</comment>
<proteinExistence type="predicted"/>
<dbReference type="Gene3D" id="3.50.50.60">
    <property type="entry name" value="FAD/NAD(P)-binding domain"/>
    <property type="match status" value="2"/>
</dbReference>
<accession>A0A177Y7R3</accession>
<reference evidence="5 6" key="1">
    <citation type="submission" date="2016-03" db="EMBL/GenBank/DDBJ databases">
        <title>Genome sequence of Rhodococcus kyotonensis KB10.</title>
        <authorList>
            <person name="Jeong H."/>
            <person name="Hong C.E."/>
            <person name="Jo S.H."/>
            <person name="Park J.M."/>
        </authorList>
    </citation>
    <scope>NUCLEOTIDE SEQUENCE [LARGE SCALE GENOMIC DNA]</scope>
    <source>
        <strain evidence="5 6">KB10</strain>
    </source>
</reference>
<keyword evidence="6" id="KW-1185">Reference proteome</keyword>
<dbReference type="InterPro" id="IPR036188">
    <property type="entry name" value="FAD/NAD-bd_sf"/>
</dbReference>
<protein>
    <submittedName>
        <fullName evidence="5">Thioredoxin reductase</fullName>
    </submittedName>
</protein>
<evidence type="ECO:0000256" key="2">
    <source>
        <dbReference type="ARBA" id="ARBA00023002"/>
    </source>
</evidence>
<dbReference type="EMBL" id="LVHI01000038">
    <property type="protein sequence ID" value="OAK51537.1"/>
    <property type="molecule type" value="Genomic_DNA"/>
</dbReference>
<dbReference type="Pfam" id="PF07992">
    <property type="entry name" value="Pyr_redox_2"/>
    <property type="match status" value="1"/>
</dbReference>
<dbReference type="PRINTS" id="PR00368">
    <property type="entry name" value="FADPNR"/>
</dbReference>
<comment type="catalytic activity">
    <reaction evidence="3">
        <text>[thioredoxin]-dithiol + NADP(+) = [thioredoxin]-disulfide + NADPH + H(+)</text>
        <dbReference type="Rhea" id="RHEA:20345"/>
        <dbReference type="Rhea" id="RHEA-COMP:10698"/>
        <dbReference type="Rhea" id="RHEA-COMP:10700"/>
        <dbReference type="ChEBI" id="CHEBI:15378"/>
        <dbReference type="ChEBI" id="CHEBI:29950"/>
        <dbReference type="ChEBI" id="CHEBI:50058"/>
        <dbReference type="ChEBI" id="CHEBI:57783"/>
        <dbReference type="ChEBI" id="CHEBI:58349"/>
        <dbReference type="EC" id="1.8.1.9"/>
    </reaction>
</comment>
<evidence type="ECO:0000313" key="6">
    <source>
        <dbReference type="Proteomes" id="UP000077519"/>
    </source>
</evidence>
<dbReference type="AlphaFoldDB" id="A0A177Y7R3"/>
<sequence>MTSKPEYDVIIIGGGAAGLAGAVTLGRARKRVLVVDADQPRNAPADHAHNYLGLEGIRPLDLLARGRDEAQSYGVVIKAGSVLSASKSDEHTDPHFTVDLSDGTAVTARRLLVTTGLTDVLPDIEGLAEQWGRSVLHCPFCHGWEVREQTVGIIGSAFAAHQAMMWRQWVDDVVLFTNQFEPTAEESAKLAALGVTVVKGEIARLALDDDTLAGVTLADGTTVPVQAVVTKPEFEANADILVSLGLEVTEMTMGDKPMGASYVATDQAGNTSVPGVFAAGNVAAPMENVIGSAAAGVRAAGGIVASFIEEDVRSALAATSR</sequence>
<dbReference type="Proteomes" id="UP000077519">
    <property type="component" value="Unassembled WGS sequence"/>
</dbReference>
<dbReference type="SUPFAM" id="SSF51905">
    <property type="entry name" value="FAD/NAD(P)-binding domain"/>
    <property type="match status" value="1"/>
</dbReference>
<dbReference type="InterPro" id="IPR050097">
    <property type="entry name" value="Ferredoxin-NADP_redctase_2"/>
</dbReference>
<dbReference type="InterPro" id="IPR023753">
    <property type="entry name" value="FAD/NAD-binding_dom"/>
</dbReference>
<feature type="domain" description="FAD/NAD(P)-binding" evidence="4">
    <location>
        <begin position="7"/>
        <end position="297"/>
    </location>
</feature>
<dbReference type="GO" id="GO:0004791">
    <property type="term" value="F:thioredoxin-disulfide reductase (NADPH) activity"/>
    <property type="evidence" value="ECO:0007669"/>
    <property type="project" value="UniProtKB-EC"/>
</dbReference>
<keyword evidence="2" id="KW-0560">Oxidoreductase</keyword>
<dbReference type="PANTHER" id="PTHR48105">
    <property type="entry name" value="THIOREDOXIN REDUCTASE 1-RELATED-RELATED"/>
    <property type="match status" value="1"/>
</dbReference>
<gene>
    <name evidence="5" type="ORF">A3K89_11430</name>
</gene>
<evidence type="ECO:0000256" key="1">
    <source>
        <dbReference type="ARBA" id="ARBA00022630"/>
    </source>
</evidence>
<dbReference type="PRINTS" id="PR00469">
    <property type="entry name" value="PNDRDTASEII"/>
</dbReference>